<dbReference type="InterPro" id="IPR051310">
    <property type="entry name" value="MCP_chemotaxis"/>
</dbReference>
<dbReference type="InterPro" id="IPR004089">
    <property type="entry name" value="MCPsignal_dom"/>
</dbReference>
<comment type="similarity">
    <text evidence="2">Belongs to the methyl-accepting chemotaxis (MCP) protein family.</text>
</comment>
<dbReference type="EMBL" id="JAUOZS010000001">
    <property type="protein sequence ID" value="MDT8903156.1"/>
    <property type="molecule type" value="Genomic_DNA"/>
</dbReference>
<evidence type="ECO:0000313" key="5">
    <source>
        <dbReference type="EMBL" id="MDT8903156.1"/>
    </source>
</evidence>
<evidence type="ECO:0000313" key="6">
    <source>
        <dbReference type="Proteomes" id="UP001254848"/>
    </source>
</evidence>
<proteinExistence type="inferred from homology"/>
<sequence>MSAGTNQSVFEEFFRVLPVVRELIRGDVTMAVCDREKYLFSLVNPKIDTGVKVGMALIPGTAIVRAMDEKAVVHMRGGKEKFGVPYIGAAIPIFAAGNEVIGAVAFVESVDLYDAVNEMAASLTDAIGTIASTTEEVAAQTEEVAAACKSLTHLVQSSGVRVQETRQVLDMIKTVAGQTNLLGLNAAIEAARVGEHGRGFAVVADEIRKLADNSACSVSKIAAIIKSVQNDSEVNQGELGRIEEMVSQIAQAIGDVAQSVQSIGAMASKLDSAAESLNRKV</sequence>
<dbReference type="Gene3D" id="1.10.287.950">
    <property type="entry name" value="Methyl-accepting chemotaxis protein"/>
    <property type="match status" value="1"/>
</dbReference>
<evidence type="ECO:0000256" key="2">
    <source>
        <dbReference type="ARBA" id="ARBA00029447"/>
    </source>
</evidence>
<dbReference type="PANTHER" id="PTHR43531">
    <property type="entry name" value="PROTEIN ICFG"/>
    <property type="match status" value="1"/>
</dbReference>
<dbReference type="Proteomes" id="UP001254848">
    <property type="component" value="Unassembled WGS sequence"/>
</dbReference>
<dbReference type="PROSITE" id="PS50111">
    <property type="entry name" value="CHEMOTAXIS_TRANSDUC_2"/>
    <property type="match status" value="1"/>
</dbReference>
<keyword evidence="6" id="KW-1185">Reference proteome</keyword>
<dbReference type="Pfam" id="PF00015">
    <property type="entry name" value="MCPsignal"/>
    <property type="match status" value="1"/>
</dbReference>
<feature type="domain" description="Methyl-accepting transducer" evidence="4">
    <location>
        <begin position="111"/>
        <end position="281"/>
    </location>
</feature>
<protein>
    <submittedName>
        <fullName evidence="5">Methyl-accepting chemotaxis protein</fullName>
    </submittedName>
</protein>
<dbReference type="SMART" id="SM00283">
    <property type="entry name" value="MA"/>
    <property type="match status" value="1"/>
</dbReference>
<accession>A0ABU3P4T9</accession>
<organism evidence="5 6">
    <name type="scientific">Anaeroselena agilis</name>
    <dbReference type="NCBI Taxonomy" id="3063788"/>
    <lineage>
        <taxon>Bacteria</taxon>
        <taxon>Bacillati</taxon>
        <taxon>Bacillota</taxon>
        <taxon>Negativicutes</taxon>
        <taxon>Acetonemataceae</taxon>
        <taxon>Anaeroselena</taxon>
    </lineage>
</organism>
<keyword evidence="3" id="KW-0807">Transducer</keyword>
<evidence type="ECO:0000256" key="1">
    <source>
        <dbReference type="ARBA" id="ARBA00022500"/>
    </source>
</evidence>
<reference evidence="5 6" key="1">
    <citation type="submission" date="2023-07" db="EMBL/GenBank/DDBJ databases">
        <title>The novel representative of Negativicutes class, Anaeroselena agilis gen. nov. sp. nov.</title>
        <authorList>
            <person name="Prokofeva M.I."/>
            <person name="Elcheninov A.G."/>
            <person name="Klyukina A."/>
            <person name="Kublanov I.V."/>
            <person name="Frolov E.N."/>
            <person name="Podosokorskaya O.A."/>
        </authorList>
    </citation>
    <scope>NUCLEOTIDE SEQUENCE [LARGE SCALE GENOMIC DNA]</scope>
    <source>
        <strain evidence="5 6">4137-cl</strain>
    </source>
</reference>
<evidence type="ECO:0000259" key="4">
    <source>
        <dbReference type="PROSITE" id="PS50111"/>
    </source>
</evidence>
<evidence type="ECO:0000256" key="3">
    <source>
        <dbReference type="PROSITE-ProRule" id="PRU00284"/>
    </source>
</evidence>
<gene>
    <name evidence="5" type="ORF">Q4T40_18125</name>
</gene>
<dbReference type="SUPFAM" id="SSF58104">
    <property type="entry name" value="Methyl-accepting chemotaxis protein (MCP) signaling domain"/>
    <property type="match status" value="1"/>
</dbReference>
<keyword evidence="1" id="KW-0145">Chemotaxis</keyword>
<dbReference type="PANTHER" id="PTHR43531:SF11">
    <property type="entry name" value="METHYL-ACCEPTING CHEMOTAXIS PROTEIN 3"/>
    <property type="match status" value="1"/>
</dbReference>
<name>A0ABU3P4T9_9FIRM</name>
<comment type="caution">
    <text evidence="5">The sequence shown here is derived from an EMBL/GenBank/DDBJ whole genome shotgun (WGS) entry which is preliminary data.</text>
</comment>